<gene>
    <name evidence="2" type="ORF">BDK92_1888</name>
</gene>
<dbReference type="GO" id="GO:0005886">
    <property type="term" value="C:plasma membrane"/>
    <property type="evidence" value="ECO:0007669"/>
    <property type="project" value="TreeGrafter"/>
</dbReference>
<dbReference type="Proteomes" id="UP000277671">
    <property type="component" value="Unassembled WGS sequence"/>
</dbReference>
<dbReference type="RefSeq" id="WP_121156349.1">
    <property type="nucleotide sequence ID" value="NZ_RBKT01000001.1"/>
</dbReference>
<dbReference type="AlphaFoldDB" id="A0A495JHS8"/>
<dbReference type="CDD" id="cd12108">
    <property type="entry name" value="Hr-like"/>
    <property type="match status" value="1"/>
</dbReference>
<dbReference type="OrthoDB" id="5197650at2"/>
<accession>A0A495JHS8</accession>
<dbReference type="Pfam" id="PF01814">
    <property type="entry name" value="Hemerythrin"/>
    <property type="match status" value="1"/>
</dbReference>
<dbReference type="Gene3D" id="1.20.120.520">
    <property type="entry name" value="nmb1532 protein domain like"/>
    <property type="match status" value="1"/>
</dbReference>
<keyword evidence="3" id="KW-1185">Reference proteome</keyword>
<comment type="caution">
    <text evidence="2">The sequence shown here is derived from an EMBL/GenBank/DDBJ whole genome shotgun (WGS) entry which is preliminary data.</text>
</comment>
<reference evidence="2 3" key="1">
    <citation type="submission" date="2018-10" db="EMBL/GenBank/DDBJ databases">
        <title>Sequencing the genomes of 1000 actinobacteria strains.</title>
        <authorList>
            <person name="Klenk H.-P."/>
        </authorList>
    </citation>
    <scope>NUCLEOTIDE SEQUENCE [LARGE SCALE GENOMIC DNA]</scope>
    <source>
        <strain evidence="2 3">DSM 45175</strain>
    </source>
</reference>
<evidence type="ECO:0000259" key="1">
    <source>
        <dbReference type="Pfam" id="PF01814"/>
    </source>
</evidence>
<dbReference type="EMBL" id="RBKT01000001">
    <property type="protein sequence ID" value="RKR87599.1"/>
    <property type="molecule type" value="Genomic_DNA"/>
</dbReference>
<protein>
    <submittedName>
        <fullName evidence="2">Hemerythrin-like domain-containing protein</fullName>
    </submittedName>
</protein>
<dbReference type="PANTHER" id="PTHR39966">
    <property type="entry name" value="BLL2471 PROTEIN-RELATED"/>
    <property type="match status" value="1"/>
</dbReference>
<feature type="domain" description="Hemerythrin-like" evidence="1">
    <location>
        <begin position="12"/>
        <end position="145"/>
    </location>
</feature>
<evidence type="ECO:0000313" key="2">
    <source>
        <dbReference type="EMBL" id="RKR87599.1"/>
    </source>
</evidence>
<name>A0A495JHS8_9ACTN</name>
<evidence type="ECO:0000313" key="3">
    <source>
        <dbReference type="Proteomes" id="UP000277671"/>
    </source>
</evidence>
<dbReference type="PANTHER" id="PTHR39966:SF1">
    <property type="entry name" value="HEMERYTHRIN-LIKE DOMAIN-CONTAINING PROTEIN"/>
    <property type="match status" value="1"/>
</dbReference>
<organism evidence="2 3">
    <name type="scientific">Micromonospora pisi</name>
    <dbReference type="NCBI Taxonomy" id="589240"/>
    <lineage>
        <taxon>Bacteria</taxon>
        <taxon>Bacillati</taxon>
        <taxon>Actinomycetota</taxon>
        <taxon>Actinomycetes</taxon>
        <taxon>Micromonosporales</taxon>
        <taxon>Micromonosporaceae</taxon>
        <taxon>Micromonospora</taxon>
    </lineage>
</organism>
<sequence>MNPNRNEPMADVRDMYMAHANLRREISLMPKLIQDVAPGDTKRAEVVGEHASMVCGILHQHHEGEDLLLWPRLSERGGAEAEAIVPTMHAQHHAIEAANAEVSRLLPGWRATARGGAELAAAFERLRAALMEHLATEESQLLPLAEKYVTAAEWKEMGEHGRRVTPKKYLALITGMTMYEGDPEVIKGVLAEAPLLVRLIVPIVGRRAYAAHAKRVHGTATPQRFSTPAR</sequence>
<proteinExistence type="predicted"/>
<dbReference type="InterPro" id="IPR012312">
    <property type="entry name" value="Hemerythrin-like"/>
</dbReference>